<dbReference type="InterPro" id="IPR006202">
    <property type="entry name" value="Neur_chan_lig-bd"/>
</dbReference>
<keyword evidence="7 12" id="KW-1133">Transmembrane helix</keyword>
<keyword evidence="6" id="KW-0732">Signal</keyword>
<dbReference type="SUPFAM" id="SSF90112">
    <property type="entry name" value="Neurotransmitter-gated ion-channel transmembrane pore"/>
    <property type="match status" value="1"/>
</dbReference>
<dbReference type="GO" id="GO:0005230">
    <property type="term" value="F:extracellular ligand-gated monoatomic ion channel activity"/>
    <property type="evidence" value="ECO:0007669"/>
    <property type="project" value="InterPro"/>
</dbReference>
<evidence type="ECO:0000313" key="16">
    <source>
        <dbReference type="Proteomes" id="UP001054945"/>
    </source>
</evidence>
<evidence type="ECO:0000256" key="5">
    <source>
        <dbReference type="ARBA" id="ARBA00022692"/>
    </source>
</evidence>
<keyword evidence="5 12" id="KW-0812">Transmembrane</keyword>
<gene>
    <name evidence="15" type="primary">GABRA1</name>
    <name evidence="15" type="ORF">CEXT_481251</name>
</gene>
<feature type="transmembrane region" description="Helical" evidence="12">
    <location>
        <begin position="407"/>
        <end position="427"/>
    </location>
</feature>
<evidence type="ECO:0000259" key="13">
    <source>
        <dbReference type="Pfam" id="PF02931"/>
    </source>
</evidence>
<evidence type="ECO:0000256" key="12">
    <source>
        <dbReference type="SAM" id="Phobius"/>
    </source>
</evidence>
<organism evidence="15 16">
    <name type="scientific">Caerostris extrusa</name>
    <name type="common">Bark spider</name>
    <name type="synonym">Caerostris bankana</name>
    <dbReference type="NCBI Taxonomy" id="172846"/>
    <lineage>
        <taxon>Eukaryota</taxon>
        <taxon>Metazoa</taxon>
        <taxon>Ecdysozoa</taxon>
        <taxon>Arthropoda</taxon>
        <taxon>Chelicerata</taxon>
        <taxon>Arachnida</taxon>
        <taxon>Araneae</taxon>
        <taxon>Araneomorphae</taxon>
        <taxon>Entelegynae</taxon>
        <taxon>Araneoidea</taxon>
        <taxon>Araneidae</taxon>
        <taxon>Caerostris</taxon>
    </lineage>
</organism>
<keyword evidence="16" id="KW-1185">Reference proteome</keyword>
<dbReference type="GO" id="GO:0005254">
    <property type="term" value="F:chloride channel activity"/>
    <property type="evidence" value="ECO:0007669"/>
    <property type="project" value="UniProtKB-ARBA"/>
</dbReference>
<dbReference type="InterPro" id="IPR038050">
    <property type="entry name" value="Neuro_actylchol_rec"/>
</dbReference>
<keyword evidence="10" id="KW-0407">Ion channel</keyword>
<evidence type="ECO:0000313" key="15">
    <source>
        <dbReference type="EMBL" id="GIX69052.1"/>
    </source>
</evidence>
<dbReference type="InterPro" id="IPR006029">
    <property type="entry name" value="Neurotrans-gated_channel_TM"/>
</dbReference>
<evidence type="ECO:0000256" key="1">
    <source>
        <dbReference type="ARBA" id="ARBA00004141"/>
    </source>
</evidence>
<dbReference type="InterPro" id="IPR036719">
    <property type="entry name" value="Neuro-gated_channel_TM_sf"/>
</dbReference>
<proteinExistence type="predicted"/>
<feature type="region of interest" description="Disordered" evidence="11">
    <location>
        <begin position="345"/>
        <end position="365"/>
    </location>
</feature>
<keyword evidence="4" id="KW-1003">Cell membrane</keyword>
<feature type="transmembrane region" description="Helical" evidence="12">
    <location>
        <begin position="276"/>
        <end position="299"/>
    </location>
</feature>
<feature type="domain" description="Neurotransmitter-gated ion-channel transmembrane" evidence="14">
    <location>
        <begin position="258"/>
        <end position="421"/>
    </location>
</feature>
<feature type="domain" description="Neurotransmitter-gated ion-channel ligand-binding" evidence="13">
    <location>
        <begin position="35"/>
        <end position="188"/>
    </location>
</feature>
<dbReference type="CDD" id="cd18987">
    <property type="entry name" value="LGIC_ECD_anion"/>
    <property type="match status" value="1"/>
</dbReference>
<dbReference type="PANTHER" id="PTHR18945">
    <property type="entry name" value="NEUROTRANSMITTER GATED ION CHANNEL"/>
    <property type="match status" value="1"/>
</dbReference>
<dbReference type="GO" id="GO:0004888">
    <property type="term" value="F:transmembrane signaling receptor activity"/>
    <property type="evidence" value="ECO:0007669"/>
    <property type="project" value="InterPro"/>
</dbReference>
<dbReference type="SUPFAM" id="SSF63712">
    <property type="entry name" value="Nicotinic receptor ligand binding domain-like"/>
    <property type="match status" value="1"/>
</dbReference>
<dbReference type="Pfam" id="PF02932">
    <property type="entry name" value="Neur_chan_memb"/>
    <property type="match status" value="1"/>
</dbReference>
<keyword evidence="3" id="KW-0813">Transport</keyword>
<dbReference type="InterPro" id="IPR036734">
    <property type="entry name" value="Neur_chan_lig-bd_sf"/>
</dbReference>
<reference evidence="15 16" key="1">
    <citation type="submission" date="2021-06" db="EMBL/GenBank/DDBJ databases">
        <title>Caerostris extrusa draft genome.</title>
        <authorList>
            <person name="Kono N."/>
            <person name="Arakawa K."/>
        </authorList>
    </citation>
    <scope>NUCLEOTIDE SEQUENCE [LARGE SCALE GENOMIC DNA]</scope>
</reference>
<dbReference type="GO" id="GO:0099095">
    <property type="term" value="F:ligand-gated monoatomic anion channel activity"/>
    <property type="evidence" value="ECO:0007669"/>
    <property type="project" value="UniProtKB-ARBA"/>
</dbReference>
<dbReference type="AlphaFoldDB" id="A0AAV4M9G1"/>
<dbReference type="Proteomes" id="UP001054945">
    <property type="component" value="Unassembled WGS sequence"/>
</dbReference>
<evidence type="ECO:0000256" key="10">
    <source>
        <dbReference type="ARBA" id="ARBA00023303"/>
    </source>
</evidence>
<evidence type="ECO:0000256" key="2">
    <source>
        <dbReference type="ARBA" id="ARBA00004236"/>
    </source>
</evidence>
<evidence type="ECO:0000259" key="14">
    <source>
        <dbReference type="Pfam" id="PF02932"/>
    </source>
</evidence>
<sequence length="444" mass="50942">MPNSHTRVDEDQGYVRAFCTHMDVPNVQTTEQTIIRKRYDYRVRPTNKTEVNVTVLILSLSSPDESSLKYEVEFLLHQSWDDPRLRYEDGGKYKYLNAISHHKSLWTPDIYFIKHGEFKAPLAQVHMALKIYNNGSVRYITRRSMILNCQGNLQIFPFDNPKCPFAIESVSHETTELELRWEKEPGGVSGATSLRYHNAYLVQNKTGTCDSHHTWRVPCLVLSRPGDQFLHQLLAGHQCCARSGHDRSDHYAELCTTTNSFRSTLPVVSNLTAMNLWDGVCMFFIYASMLEFIIVNYLYRRYPHYSRNREAAAAAPSSSATLEGHRPQSSNLGRWCGNFENQQPNVLKDSNSNDPSITIDQVSSSRAEEDTRTALSLFGWLKRSQPMLPQNYNRQRLSKNIDKVSKILFPLSFGLFVAGYFLTYAVIKPTHSENWELLSNGYTT</sequence>
<dbReference type="PRINTS" id="PR00253">
    <property type="entry name" value="GABAARECEPTR"/>
</dbReference>
<accession>A0AAV4M9G1</accession>
<evidence type="ECO:0000256" key="11">
    <source>
        <dbReference type="SAM" id="MobiDB-lite"/>
    </source>
</evidence>
<dbReference type="Gene3D" id="1.20.58.390">
    <property type="entry name" value="Neurotransmitter-gated ion-channel transmembrane domain"/>
    <property type="match status" value="1"/>
</dbReference>
<evidence type="ECO:0000256" key="3">
    <source>
        <dbReference type="ARBA" id="ARBA00022448"/>
    </source>
</evidence>
<protein>
    <submittedName>
        <fullName evidence="15">Gamma-aminobutyric acid receptor subunit alpha-1</fullName>
    </submittedName>
</protein>
<evidence type="ECO:0000256" key="4">
    <source>
        <dbReference type="ARBA" id="ARBA00022475"/>
    </source>
</evidence>
<dbReference type="GO" id="GO:0005886">
    <property type="term" value="C:plasma membrane"/>
    <property type="evidence" value="ECO:0007669"/>
    <property type="project" value="UniProtKB-SubCell"/>
</dbReference>
<dbReference type="Pfam" id="PF02931">
    <property type="entry name" value="Neur_chan_LBD"/>
    <property type="match status" value="1"/>
</dbReference>
<comment type="caution">
    <text evidence="15">The sequence shown here is derived from an EMBL/GenBank/DDBJ whole genome shotgun (WGS) entry which is preliminary data.</text>
</comment>
<dbReference type="EMBL" id="BPLR01002015">
    <property type="protein sequence ID" value="GIX69052.1"/>
    <property type="molecule type" value="Genomic_DNA"/>
</dbReference>
<evidence type="ECO:0000256" key="8">
    <source>
        <dbReference type="ARBA" id="ARBA00023065"/>
    </source>
</evidence>
<evidence type="ECO:0000256" key="6">
    <source>
        <dbReference type="ARBA" id="ARBA00022729"/>
    </source>
</evidence>
<keyword evidence="15" id="KW-0675">Receptor</keyword>
<dbReference type="Gene3D" id="2.70.170.10">
    <property type="entry name" value="Neurotransmitter-gated ion-channel ligand-binding domain"/>
    <property type="match status" value="1"/>
</dbReference>
<dbReference type="InterPro" id="IPR006201">
    <property type="entry name" value="Neur_channel"/>
</dbReference>
<keyword evidence="8" id="KW-0406">Ion transport</keyword>
<evidence type="ECO:0000256" key="7">
    <source>
        <dbReference type="ARBA" id="ARBA00022989"/>
    </source>
</evidence>
<dbReference type="InterPro" id="IPR006028">
    <property type="entry name" value="GABAA/Glycine_rcpt"/>
</dbReference>
<comment type="subcellular location">
    <subcellularLocation>
        <location evidence="2">Cell membrane</location>
    </subcellularLocation>
    <subcellularLocation>
        <location evidence="1">Membrane</location>
        <topology evidence="1">Multi-pass membrane protein</topology>
    </subcellularLocation>
</comment>
<name>A0AAV4M9G1_CAEEX</name>
<evidence type="ECO:0000256" key="9">
    <source>
        <dbReference type="ARBA" id="ARBA00023136"/>
    </source>
</evidence>
<keyword evidence="9 12" id="KW-0472">Membrane</keyword>